<keyword evidence="5" id="KW-1185">Reference proteome</keyword>
<feature type="signal peptide" evidence="3">
    <location>
        <begin position="1"/>
        <end position="22"/>
    </location>
</feature>
<name>A0AA36CTY8_9BILA</name>
<dbReference type="GO" id="GO:0006508">
    <property type="term" value="P:proteolysis"/>
    <property type="evidence" value="ECO:0007669"/>
    <property type="project" value="UniProtKB-KW"/>
</dbReference>
<gene>
    <name evidence="4" type="ORF">MSPICULIGERA_LOCUS13274</name>
</gene>
<dbReference type="PROSITE" id="PS00560">
    <property type="entry name" value="CARBOXYPEPT_SER_HIS"/>
    <property type="match status" value="1"/>
</dbReference>
<evidence type="ECO:0000313" key="4">
    <source>
        <dbReference type="EMBL" id="CAJ0574954.1"/>
    </source>
</evidence>
<proteinExistence type="inferred from homology"/>
<feature type="region of interest" description="Disordered" evidence="2">
    <location>
        <begin position="1294"/>
        <end position="1317"/>
    </location>
</feature>
<dbReference type="InterPro" id="IPR029058">
    <property type="entry name" value="AB_hydrolase_fold"/>
</dbReference>
<accession>A0AA36CTY8</accession>
<evidence type="ECO:0000256" key="1">
    <source>
        <dbReference type="ARBA" id="ARBA00009431"/>
    </source>
</evidence>
<dbReference type="PRINTS" id="PR00724">
    <property type="entry name" value="CRBOXYPTASEC"/>
</dbReference>
<reference evidence="4" key="1">
    <citation type="submission" date="2023-06" db="EMBL/GenBank/DDBJ databases">
        <authorList>
            <person name="Delattre M."/>
        </authorList>
    </citation>
    <scope>NUCLEOTIDE SEQUENCE</scope>
    <source>
        <strain evidence="4">AF72</strain>
    </source>
</reference>
<dbReference type="Gene3D" id="3.40.50.1820">
    <property type="entry name" value="alpha/beta hydrolase"/>
    <property type="match status" value="4"/>
</dbReference>
<sequence length="1959" mass="221049">MAPGRGGLLLYLLFLLGAAVDAECNFTKLPGQSWDPNFRLCYGSGGSGIGYWFTSSQNNQSDPLIIYLGDAGPCGPARSVFADIGPYRIGRDHTVLLENVYSWNKISNVLFLDLSMTFFEGMDKFVALINNFVTKFLTENPSYQTNMVYFAAGGYATPVAIRAAMDPRFNQTFGGLIFTGPLLSISSLVDVAPHMQYYDGWSSIKDYKNLTQCCPNGYPEAKNFSDPVQQWCAKNAASIANNYLVSEDNDQSTDNQYTDCYTTWQTGNAPKRSKRSVRNTDLDGAAPDVFSNGTNAFFDHGSRINPYSTDTSGGYICDFRTRLRGYMSWSKVNSALFCGDFSEWPINSPLSEDVSADLEELINQYEQTRKIGILILHGDLDLGVPYLASEEFLKKFSTRVGGILFGRERWEFITDSLYQVEGGMGRSMFTKNGSEISFLMVKGAGHLLGYDRPDAVLQMLTRFLFQEPPGLSDKPQPYKITYAGPGRQWTRKQADRVWWLPAMTVPVNFKQYSGYLHGNAGGVKTAVHYWFLESQGNPASDPLVLWLTGGPGCSGMGALLTENGPFRVNPDGKTVFENVYSWNKMANVLYLDAPYGTGFSFRNDDNEVIMQQTDLTTAAEIFSALQDFYTVFPEYKQRQLFLFGESYAAIFAALTSERILADTTGNFNLQGIGFGNGHVSVKRQINSAIHYLYFHGQLGKKEWESLIPCCNQSDSDPAWYEYCDFSVYMTWDNGVVSPKDNSTCAQTIGRFLRERIEDRINHALNMYEDCYTQSTTLHGSQLWSGISNHIDKTKFKGRYYANLALNAPIDVTDNLGGFPCYANNAASKWLNRKEVKEALHVSKSNINWTECSATIQQKYRRGYQELDPLIDAVMNAANGKPLRLLFYNGDIDSSSIFMGIQWFVEDLAKRNSMHIGKTYGPWIYRTRNAGYNKRFMSSNGKLSVEYTTVKGAGHLVPLDRAGPALQMYANFLAGRDFNTPFLINDADTPLLEEYQVKKQPKPAPPPPAPTTKDQDYVPKIPFASFQPNFKTYAGYLNASDGNYIYYVLTESQNNPSKDPLLLWSNGGPGCSGLIGLFTENGPFRINFDMKSVYENVFSWNKFANILWIESPRDVGFSYRANNVPDDNEWNDNKTAVDVVLAIKSFYQRYPEYDGRDFYFTGESYCGVYLPTTADELLRRKLTGDLLNVNFKGFAIGNGIHNEHLQINSAISLSYYRGMRGKDEYDRLKNCAWGNISNPMTYYDFQSYVGIDSAGYPYPLVDDDTTSGQCGKWVVEQGYDDTWYSGNNYYNTYQDNYSPRVQPNPPNSRKKREAQPLRNSMNFIDQTSKIDKDYTGFNWGFYFWGDQADYLNQPEVREAFHVGLNTREYHSCYRYLDRQYIQTHFAMEPVYESIFKQAAQLNTQVRILHFEGDVDMGCQYLMAEWFDENLAAANNFTRTKARAPWYYSMAGRNDSETIKAGYHKQGTGASATIDYMTVKGAGHMVPLDRPGPGLQLLYNFIMGQDMSTKFPYSIDPQPLDPGYVNPAPDVSIPTQDTVYFLPGVTWPLNFTHYSGYLNLGSDSYAHYWFLESQNLPYSDPIVLWLNSLFTEIGPFFPNQYGATVFENRFSWNKYANLLFIDVPSTGGFAYQKAASGPSNDTATVGQLFDALTAFRKSYPNFANRPVYLAGQGYAAVVAAALAADITQKLETGRTNIPLAGVISVNGQLDLMRQVRALAYDQYYRGFMMDNDYDQLQNCCDTLKREYNSSDCDFAIFFDFSTGIPVVKPFENPEMAKCSDVLQRMQNQVLQKRLTGTYGDCYVFDFKKPKDDAEKAKGSPFCSISGIGYTREYTSTMEIYKQLTSAMIPLRLLFLNGDADYSNNHRESESFLQALVDAGNLVVAQERNGFWYETPGAMGFLTRYQTANSKADVDFITVKGAGANPGRDRPIPTLFAIANFLEYQCIVSIRRTARSYQIQRP</sequence>
<evidence type="ECO:0000256" key="2">
    <source>
        <dbReference type="SAM" id="MobiDB-lite"/>
    </source>
</evidence>
<feature type="non-terminal residue" evidence="4">
    <location>
        <position position="1"/>
    </location>
</feature>
<evidence type="ECO:0008006" key="6">
    <source>
        <dbReference type="Google" id="ProtNLM"/>
    </source>
</evidence>
<keyword evidence="3" id="KW-0732">Signal</keyword>
<dbReference type="GO" id="GO:0004185">
    <property type="term" value="F:serine-type carboxypeptidase activity"/>
    <property type="evidence" value="ECO:0007669"/>
    <property type="project" value="InterPro"/>
</dbReference>
<dbReference type="PANTHER" id="PTHR11802:SF480">
    <property type="entry name" value="CARBOXYPEPTIDASE"/>
    <property type="match status" value="1"/>
</dbReference>
<dbReference type="SUPFAM" id="SSF53474">
    <property type="entry name" value="alpha/beta-Hydrolases"/>
    <property type="match status" value="4"/>
</dbReference>
<evidence type="ECO:0000313" key="5">
    <source>
        <dbReference type="Proteomes" id="UP001177023"/>
    </source>
</evidence>
<comment type="similarity">
    <text evidence="1">Belongs to the peptidase S10 family.</text>
</comment>
<comment type="caution">
    <text evidence="4">The sequence shown here is derived from an EMBL/GenBank/DDBJ whole genome shotgun (WGS) entry which is preliminary data.</text>
</comment>
<dbReference type="Pfam" id="PF00450">
    <property type="entry name" value="Peptidase_S10"/>
    <property type="match status" value="4"/>
</dbReference>
<protein>
    <recommendedName>
        <fullName evidence="6">Serine carboxypeptidase</fullName>
    </recommendedName>
</protein>
<evidence type="ECO:0000256" key="3">
    <source>
        <dbReference type="SAM" id="SignalP"/>
    </source>
</evidence>
<dbReference type="Gene3D" id="3.40.50.12670">
    <property type="match status" value="1"/>
</dbReference>
<dbReference type="Proteomes" id="UP001177023">
    <property type="component" value="Unassembled WGS sequence"/>
</dbReference>
<dbReference type="InterPro" id="IPR033124">
    <property type="entry name" value="Ser_caboxypep_his_AS"/>
</dbReference>
<dbReference type="InterPro" id="IPR001563">
    <property type="entry name" value="Peptidase_S10"/>
</dbReference>
<feature type="chain" id="PRO_5041307445" description="Serine carboxypeptidase" evidence="3">
    <location>
        <begin position="23"/>
        <end position="1959"/>
    </location>
</feature>
<dbReference type="FunFam" id="3.40.50.1820:FF:000222">
    <property type="entry name" value="Carboxypeptidase"/>
    <property type="match status" value="2"/>
</dbReference>
<organism evidence="4 5">
    <name type="scientific">Mesorhabditis spiculigera</name>
    <dbReference type="NCBI Taxonomy" id="96644"/>
    <lineage>
        <taxon>Eukaryota</taxon>
        <taxon>Metazoa</taxon>
        <taxon>Ecdysozoa</taxon>
        <taxon>Nematoda</taxon>
        <taxon>Chromadorea</taxon>
        <taxon>Rhabditida</taxon>
        <taxon>Rhabditina</taxon>
        <taxon>Rhabditomorpha</taxon>
        <taxon>Rhabditoidea</taxon>
        <taxon>Rhabditidae</taxon>
        <taxon>Mesorhabditinae</taxon>
        <taxon>Mesorhabditis</taxon>
    </lineage>
</organism>
<dbReference type="EMBL" id="CATQJA010002634">
    <property type="protein sequence ID" value="CAJ0574954.1"/>
    <property type="molecule type" value="Genomic_DNA"/>
</dbReference>
<dbReference type="PANTHER" id="PTHR11802">
    <property type="entry name" value="SERINE PROTEASE FAMILY S10 SERINE CARBOXYPEPTIDASE"/>
    <property type="match status" value="1"/>
</dbReference>